<name>A0A9C6XT75_FRAOC</name>
<dbReference type="Gene3D" id="3.10.20.90">
    <property type="entry name" value="Phosphatidylinositol 3-kinase Catalytic Subunit, Chain A, domain 1"/>
    <property type="match status" value="1"/>
</dbReference>
<keyword evidence="2" id="KW-1185">Reference proteome</keyword>
<reference evidence="3" key="1">
    <citation type="submission" date="2025-08" db="UniProtKB">
        <authorList>
            <consortium name="RefSeq"/>
        </authorList>
    </citation>
    <scope>IDENTIFICATION</scope>
    <source>
        <tissue evidence="3">Whole organism</tissue>
    </source>
</reference>
<dbReference type="KEGG" id="foc:113214253"/>
<feature type="domain" description="Ubiquitin-like" evidence="1">
    <location>
        <begin position="140"/>
        <end position="215"/>
    </location>
</feature>
<dbReference type="SMART" id="SM00213">
    <property type="entry name" value="UBQ"/>
    <property type="match status" value="1"/>
</dbReference>
<dbReference type="InterPro" id="IPR019956">
    <property type="entry name" value="Ubiquitin_dom"/>
</dbReference>
<accession>A0A9C6XT75</accession>
<dbReference type="Pfam" id="PF00240">
    <property type="entry name" value="ubiquitin"/>
    <property type="match status" value="1"/>
</dbReference>
<protein>
    <submittedName>
        <fullName evidence="3">Uncharacterized protein LOC113214253</fullName>
    </submittedName>
</protein>
<dbReference type="InterPro" id="IPR000626">
    <property type="entry name" value="Ubiquitin-like_dom"/>
</dbReference>
<sequence>MPFLNVASAGRLRVFYHGEQPLSDIRSLRDCGLSHESEVHVMVAAESGRRATQGRLMPVRVRCFWEEVRDLVLALRARASVAELKEAARMELAANADHVLRAVRVGLPCGLADEWLLSEVVDEDSRVHLIVSTRQDRSKMRLRVQTLSNTELKLLVPRSARVEDLKRQIQAEEGFPPHLQRVLFAGEALEDHALLTDYGITSQSQLRVVLNLRGGGTEPLPEGAETVEAVAPAEVKGDGTRDKEEAGNEDATLAVAKVVAGERRAPPPTSRSNLKVLMISAAPLLVIEVALEAASAGAPAAPASKRIRIS</sequence>
<proteinExistence type="predicted"/>
<dbReference type="SUPFAM" id="SSF54236">
    <property type="entry name" value="Ubiquitin-like"/>
    <property type="match status" value="1"/>
</dbReference>
<dbReference type="InterPro" id="IPR029071">
    <property type="entry name" value="Ubiquitin-like_domsf"/>
</dbReference>
<dbReference type="Proteomes" id="UP000504606">
    <property type="component" value="Unplaced"/>
</dbReference>
<dbReference type="AlphaFoldDB" id="A0A9C6XT75"/>
<dbReference type="PANTHER" id="PTHR10666">
    <property type="entry name" value="UBIQUITIN"/>
    <property type="match status" value="1"/>
</dbReference>
<dbReference type="InterPro" id="IPR050158">
    <property type="entry name" value="Ubiquitin_ubiquitin-like"/>
</dbReference>
<evidence type="ECO:0000313" key="3">
    <source>
        <dbReference type="RefSeq" id="XP_052130183.1"/>
    </source>
</evidence>
<evidence type="ECO:0000313" key="2">
    <source>
        <dbReference type="Proteomes" id="UP000504606"/>
    </source>
</evidence>
<dbReference type="RefSeq" id="XP_052130183.1">
    <property type="nucleotide sequence ID" value="XM_052274223.1"/>
</dbReference>
<evidence type="ECO:0000259" key="1">
    <source>
        <dbReference type="PROSITE" id="PS50053"/>
    </source>
</evidence>
<dbReference type="GeneID" id="113214253"/>
<dbReference type="PROSITE" id="PS50053">
    <property type="entry name" value="UBIQUITIN_2"/>
    <property type="match status" value="1"/>
</dbReference>
<dbReference type="OrthoDB" id="428577at2759"/>
<organism evidence="2 3">
    <name type="scientific">Frankliniella occidentalis</name>
    <name type="common">Western flower thrips</name>
    <name type="synonym">Euthrips occidentalis</name>
    <dbReference type="NCBI Taxonomy" id="133901"/>
    <lineage>
        <taxon>Eukaryota</taxon>
        <taxon>Metazoa</taxon>
        <taxon>Ecdysozoa</taxon>
        <taxon>Arthropoda</taxon>
        <taxon>Hexapoda</taxon>
        <taxon>Insecta</taxon>
        <taxon>Pterygota</taxon>
        <taxon>Neoptera</taxon>
        <taxon>Paraneoptera</taxon>
        <taxon>Thysanoptera</taxon>
        <taxon>Terebrantia</taxon>
        <taxon>Thripoidea</taxon>
        <taxon>Thripidae</taxon>
        <taxon>Frankliniella</taxon>
    </lineage>
</organism>
<gene>
    <name evidence="3" type="primary">LOC113214253</name>
</gene>
<dbReference type="PRINTS" id="PR00348">
    <property type="entry name" value="UBIQUITIN"/>
</dbReference>